<dbReference type="Pfam" id="PF13540">
    <property type="entry name" value="RCC1_2"/>
    <property type="match status" value="1"/>
</dbReference>
<dbReference type="eggNOG" id="COG5184">
    <property type="taxonomic scope" value="Bacteria"/>
</dbReference>
<dbReference type="GO" id="GO:0005085">
    <property type="term" value="F:guanyl-nucleotide exchange factor activity"/>
    <property type="evidence" value="ECO:0007669"/>
    <property type="project" value="TreeGrafter"/>
</dbReference>
<dbReference type="Gene3D" id="2.130.10.30">
    <property type="entry name" value="Regulator of chromosome condensation 1/beta-lactamase-inhibitor protein II"/>
    <property type="match status" value="2"/>
</dbReference>
<dbReference type="PANTHER" id="PTHR45982">
    <property type="entry name" value="REGULATOR OF CHROMOSOME CONDENSATION"/>
    <property type="match status" value="1"/>
</dbReference>
<dbReference type="EMBL" id="CP003326">
    <property type="protein sequence ID" value="AFS78276.1"/>
    <property type="molecule type" value="Genomic_DNA"/>
</dbReference>
<dbReference type="SUPFAM" id="SSF50985">
    <property type="entry name" value="RCC1/BLIP-II"/>
    <property type="match status" value="2"/>
</dbReference>
<dbReference type="OrthoDB" id="27389at2"/>
<dbReference type="GO" id="GO:0005737">
    <property type="term" value="C:cytoplasm"/>
    <property type="evidence" value="ECO:0007669"/>
    <property type="project" value="TreeGrafter"/>
</dbReference>
<name>K0B0V5_GOTA9</name>
<dbReference type="Pfam" id="PF00415">
    <property type="entry name" value="RCC1"/>
    <property type="match status" value="2"/>
</dbReference>
<evidence type="ECO:0000313" key="1">
    <source>
        <dbReference type="EMBL" id="AFS78276.1"/>
    </source>
</evidence>
<gene>
    <name evidence="1" type="ordered locus">Curi_c12650</name>
</gene>
<dbReference type="InterPro" id="IPR000408">
    <property type="entry name" value="Reg_chr_condens"/>
</dbReference>
<dbReference type="PATRIC" id="fig|1128398.3.peg.1282"/>
<accession>K0B0V5</accession>
<proteinExistence type="predicted"/>
<organism evidence="1 2">
    <name type="scientific">Gottschalkia acidurici (strain ATCC 7906 / DSM 604 / BCRC 14475 / CIP 104303 / KCTC 5404 / NCIMB 10678 / 9a)</name>
    <name type="common">Clostridium acidurici</name>
    <dbReference type="NCBI Taxonomy" id="1128398"/>
    <lineage>
        <taxon>Bacteria</taxon>
        <taxon>Bacillati</taxon>
        <taxon>Bacillota</taxon>
        <taxon>Tissierellia</taxon>
        <taxon>Tissierellales</taxon>
        <taxon>Gottschalkiaceae</taxon>
        <taxon>Gottschalkia</taxon>
    </lineage>
</organism>
<dbReference type="InterPro" id="IPR009091">
    <property type="entry name" value="RCC1/BLIP-II"/>
</dbReference>
<reference evidence="1 2" key="1">
    <citation type="journal article" date="2012" name="PLoS ONE">
        <title>The purine-utilizing bacterium Clostridium acidurici 9a: a genome-guided metabolic reconsideration.</title>
        <authorList>
            <person name="Hartwich K."/>
            <person name="Poehlein A."/>
            <person name="Daniel R."/>
        </authorList>
    </citation>
    <scope>NUCLEOTIDE SEQUENCE [LARGE SCALE GENOMIC DNA]</scope>
    <source>
        <strain evidence="2">ATCC 7906 / DSM 604 / BCRC 14475 / CIP 104303 / KCTC 5404 / NCIMB 10678 / 9a</strain>
    </source>
</reference>
<dbReference type="AlphaFoldDB" id="K0B0V5"/>
<keyword evidence="2" id="KW-1185">Reference proteome</keyword>
<dbReference type="STRING" id="1128398.Curi_c12650"/>
<dbReference type="PROSITE" id="PS50012">
    <property type="entry name" value="RCC1_3"/>
    <property type="match status" value="4"/>
</dbReference>
<evidence type="ECO:0000313" key="2">
    <source>
        <dbReference type="Proteomes" id="UP000006094"/>
    </source>
</evidence>
<sequence>MFRERRKLSIAMTLLMVGFILLGYSNLGSANGWNANDVFSDNNIMNTFDLSTTGSYVVFITSEGTAKAGGFNSFGELGNGTSSPMLIGTSPMYSVLNMSNVVRVSAGFDYTMFLKNDGTVWGTGNNRHGQLGNGTSTNRLTPVKTKINNVKQISTGYSRPYVLKNDGTVWYSTSKAVGYEKIDYVDNISYIDMTWNNSARGYVKKDGSVLYEGLNEYGQAGIGNNSRLSDIVKPDIDDVKEVSLSHGHAMYLKNDGTVWGAGKNDSGQLGDGTTENKSRPVKVNIDNVKKVFTGLDHTVFLKNDGTVWTVGNNKYKQLGDGTKESKSIPVKVNIDNVVAINHSENGVIALKSDGTFWFWGGYISAWAGSEPYEPKEFKFEGQYYPGI</sequence>
<dbReference type="RefSeq" id="WP_014967413.1">
    <property type="nucleotide sequence ID" value="NC_018664.1"/>
</dbReference>
<dbReference type="HOGENOM" id="CLU_698182_0_0_9"/>
<dbReference type="PRINTS" id="PR00633">
    <property type="entry name" value="RCCNDNSATION"/>
</dbReference>
<dbReference type="KEGG" id="cad:Curi_c12650"/>
<dbReference type="InterPro" id="IPR051553">
    <property type="entry name" value="Ran_GTPase-activating"/>
</dbReference>
<dbReference type="PANTHER" id="PTHR45982:SF1">
    <property type="entry name" value="REGULATOR OF CHROMOSOME CONDENSATION"/>
    <property type="match status" value="1"/>
</dbReference>
<dbReference type="Proteomes" id="UP000006094">
    <property type="component" value="Chromosome"/>
</dbReference>
<protein>
    <submittedName>
        <fullName evidence="1">Beta-lactamase-inhibitor protein II</fullName>
    </submittedName>
</protein>